<dbReference type="Proteomes" id="UP000799771">
    <property type="component" value="Unassembled WGS sequence"/>
</dbReference>
<dbReference type="EMBL" id="ML977514">
    <property type="protein sequence ID" value="KAF2126195.1"/>
    <property type="molecule type" value="Genomic_DNA"/>
</dbReference>
<name>A0A6A6A4V0_9PLEO</name>
<organism evidence="2 3">
    <name type="scientific">Dothidotthia symphoricarpi CBS 119687</name>
    <dbReference type="NCBI Taxonomy" id="1392245"/>
    <lineage>
        <taxon>Eukaryota</taxon>
        <taxon>Fungi</taxon>
        <taxon>Dikarya</taxon>
        <taxon>Ascomycota</taxon>
        <taxon>Pezizomycotina</taxon>
        <taxon>Dothideomycetes</taxon>
        <taxon>Pleosporomycetidae</taxon>
        <taxon>Pleosporales</taxon>
        <taxon>Dothidotthiaceae</taxon>
        <taxon>Dothidotthia</taxon>
    </lineage>
</organism>
<proteinExistence type="predicted"/>
<protein>
    <submittedName>
        <fullName evidence="2">Uncharacterized protein</fullName>
    </submittedName>
</protein>
<dbReference type="AlphaFoldDB" id="A0A6A6A4V0"/>
<evidence type="ECO:0000313" key="2">
    <source>
        <dbReference type="EMBL" id="KAF2126195.1"/>
    </source>
</evidence>
<reference evidence="2" key="1">
    <citation type="journal article" date="2020" name="Stud. Mycol.">
        <title>101 Dothideomycetes genomes: a test case for predicting lifestyles and emergence of pathogens.</title>
        <authorList>
            <person name="Haridas S."/>
            <person name="Albert R."/>
            <person name="Binder M."/>
            <person name="Bloem J."/>
            <person name="Labutti K."/>
            <person name="Salamov A."/>
            <person name="Andreopoulos B."/>
            <person name="Baker S."/>
            <person name="Barry K."/>
            <person name="Bills G."/>
            <person name="Bluhm B."/>
            <person name="Cannon C."/>
            <person name="Castanera R."/>
            <person name="Culley D."/>
            <person name="Daum C."/>
            <person name="Ezra D."/>
            <person name="Gonzalez J."/>
            <person name="Henrissat B."/>
            <person name="Kuo A."/>
            <person name="Liang C."/>
            <person name="Lipzen A."/>
            <person name="Lutzoni F."/>
            <person name="Magnuson J."/>
            <person name="Mondo S."/>
            <person name="Nolan M."/>
            <person name="Ohm R."/>
            <person name="Pangilinan J."/>
            <person name="Park H.-J."/>
            <person name="Ramirez L."/>
            <person name="Alfaro M."/>
            <person name="Sun H."/>
            <person name="Tritt A."/>
            <person name="Yoshinaga Y."/>
            <person name="Zwiers L.-H."/>
            <person name="Turgeon B."/>
            <person name="Goodwin S."/>
            <person name="Spatafora J."/>
            <person name="Crous P."/>
            <person name="Grigoriev I."/>
        </authorList>
    </citation>
    <scope>NUCLEOTIDE SEQUENCE</scope>
    <source>
        <strain evidence="2">CBS 119687</strain>
    </source>
</reference>
<sequence>MVENLANHINLSEEAVRPELPQLRLELDASKTLSLTLPYEIRFLIKRSDGPADKPVIFEWNQYDQGLRKSALVLLRHTANNLEAIAIDHSGLGDLSRHEPLVVNSHSHDLWELAPRGTVTSKVTLPERYQKLLKSGETYTLLWPGGDIGTWDYGTVREHIGQELKDNAHALVLAGGPHVTFTAHVESQPWPMRLTREARVGLDRANLEEQRWRRSQNQTKDTFPPAKHIDRDPDAPNLSVLLECPSSFRQDILFEVTVKVTYHAEATARPIIFHTRIFNDIHWYQVGRLCNGTWEGYDNGKSGCCGFLIVDDPDVPVNVSQNDRFASLQPGQSWTTTRRVGYNGIEIPDDAKNGETFRFVFTGELLDWWNWGSKADHEDTVVMLPCFLWGPVVNPKDNDGRPKLFVPTSNVVEFTFVE</sequence>
<accession>A0A6A6A4V0</accession>
<keyword evidence="3" id="KW-1185">Reference proteome</keyword>
<dbReference type="GeneID" id="54413486"/>
<dbReference type="RefSeq" id="XP_033520587.1">
    <property type="nucleotide sequence ID" value="XM_033673054.1"/>
</dbReference>
<feature type="region of interest" description="Disordered" evidence="1">
    <location>
        <begin position="210"/>
        <end position="234"/>
    </location>
</feature>
<dbReference type="OrthoDB" id="4323953at2759"/>
<evidence type="ECO:0000313" key="3">
    <source>
        <dbReference type="Proteomes" id="UP000799771"/>
    </source>
</evidence>
<gene>
    <name evidence="2" type="ORF">P153DRAFT_433982</name>
</gene>
<evidence type="ECO:0000256" key="1">
    <source>
        <dbReference type="SAM" id="MobiDB-lite"/>
    </source>
</evidence>